<evidence type="ECO:0000256" key="1">
    <source>
        <dbReference type="SAM" id="SignalP"/>
    </source>
</evidence>
<feature type="domain" description="TcaA protein NTF2-like" evidence="2">
    <location>
        <begin position="62"/>
        <end position="173"/>
    </location>
</feature>
<dbReference type="AlphaFoldDB" id="A0A6B8RTC1"/>
<proteinExistence type="predicted"/>
<feature type="chain" id="PRO_5039399246" description="TcaA protein NTF2-like domain-containing protein" evidence="1">
    <location>
        <begin position="21"/>
        <end position="315"/>
    </location>
</feature>
<evidence type="ECO:0000259" key="2">
    <source>
        <dbReference type="Pfam" id="PF22819"/>
    </source>
</evidence>
<dbReference type="EMBL" id="CP034235">
    <property type="protein sequence ID" value="QGQ98805.1"/>
    <property type="molecule type" value="Genomic_DNA"/>
</dbReference>
<protein>
    <recommendedName>
        <fullName evidence="2">TcaA protein NTF2-like domain-containing protein</fullName>
    </recommendedName>
</protein>
<dbReference type="OrthoDB" id="1682769at2"/>
<organism evidence="3 4">
    <name type="scientific">Paenibacillus psychroresistens</name>
    <dbReference type="NCBI Taxonomy" id="1778678"/>
    <lineage>
        <taxon>Bacteria</taxon>
        <taxon>Bacillati</taxon>
        <taxon>Bacillota</taxon>
        <taxon>Bacilli</taxon>
        <taxon>Bacillales</taxon>
        <taxon>Paenibacillaceae</taxon>
        <taxon>Paenibacillus</taxon>
    </lineage>
</organism>
<name>A0A6B8RTC1_9BACL</name>
<reference evidence="4" key="1">
    <citation type="submission" date="2018-11" db="EMBL/GenBank/DDBJ databases">
        <title>Complete genome sequence of Paenibacillus sp. ML311-T8.</title>
        <authorList>
            <person name="Nam Y.-D."/>
            <person name="Kang J."/>
            <person name="Chung W.-H."/>
            <person name="Park Y.S."/>
        </authorList>
    </citation>
    <scope>NUCLEOTIDE SEQUENCE [LARGE SCALE GENOMIC DNA]</scope>
    <source>
        <strain evidence="4">ML311-T8</strain>
    </source>
</reference>
<accession>A0A6B8RTC1</accession>
<dbReference type="RefSeq" id="WP_155703913.1">
    <property type="nucleotide sequence ID" value="NZ_CP034235.1"/>
</dbReference>
<evidence type="ECO:0000313" key="4">
    <source>
        <dbReference type="Proteomes" id="UP000426246"/>
    </source>
</evidence>
<keyword evidence="4" id="KW-1185">Reference proteome</keyword>
<dbReference type="KEGG" id="ppsc:EHS13_29975"/>
<keyword evidence="1" id="KW-0732">Signal</keyword>
<dbReference type="Proteomes" id="UP000426246">
    <property type="component" value="Chromosome"/>
</dbReference>
<gene>
    <name evidence="3" type="ORF">EHS13_29975</name>
</gene>
<feature type="signal peptide" evidence="1">
    <location>
        <begin position="1"/>
        <end position="20"/>
    </location>
</feature>
<evidence type="ECO:0000313" key="3">
    <source>
        <dbReference type="EMBL" id="QGQ98805.1"/>
    </source>
</evidence>
<sequence length="315" mass="36041">MKFYLILLALMFILTSCSNNDPANNEKPSPSVVNGSSKNEIATNAPLDIDKLGGAKADDFFISELVANYENLLIQAINNNEFTAIENLLIVNSPLYNSQKKLVKDLYAKRVQEKMVDFSIEKIESLEKEGTYNVYVNERIAIKYPDKQDFETKEFNWIYKVVESDGKLGLSDIEKWVRETTPIEIGNGPIIYKNEKIGFKINIPKSWKDKYEVKETDDTAIIYYQPINKNIEKAILFEIDIWGTEAEWNDWWNNGGESQAVPFRKLGIVKGHIVTSTGPSEAIYQGRAEAKEDSEQYDKLLLDIKNILDSFRVLK</sequence>
<dbReference type="Pfam" id="PF22819">
    <property type="entry name" value="TcaA_5th"/>
    <property type="match status" value="1"/>
</dbReference>
<dbReference type="InterPro" id="IPR054528">
    <property type="entry name" value="TcaA_5th"/>
</dbReference>
<dbReference type="PROSITE" id="PS51257">
    <property type="entry name" value="PROKAR_LIPOPROTEIN"/>
    <property type="match status" value="1"/>
</dbReference>